<evidence type="ECO:0000313" key="1">
    <source>
        <dbReference type="EMBL" id="KAG1299320.1"/>
    </source>
</evidence>
<comment type="caution">
    <text evidence="1">The sequence shown here is derived from an EMBL/GenBank/DDBJ whole genome shotgun (WGS) entry which is preliminary data.</text>
</comment>
<keyword evidence="2" id="KW-1185">Reference proteome</keyword>
<dbReference type="AlphaFoldDB" id="A0A9P6WX04"/>
<proteinExistence type="predicted"/>
<organism evidence="1 2">
    <name type="scientific">Rhizopus oryzae</name>
    <name type="common">Mucormycosis agent</name>
    <name type="synonym">Rhizopus arrhizus var. delemar</name>
    <dbReference type="NCBI Taxonomy" id="64495"/>
    <lineage>
        <taxon>Eukaryota</taxon>
        <taxon>Fungi</taxon>
        <taxon>Fungi incertae sedis</taxon>
        <taxon>Mucoromycota</taxon>
        <taxon>Mucoromycotina</taxon>
        <taxon>Mucoromycetes</taxon>
        <taxon>Mucorales</taxon>
        <taxon>Mucorineae</taxon>
        <taxon>Rhizopodaceae</taxon>
        <taxon>Rhizopus</taxon>
    </lineage>
</organism>
<accession>A0A9P6WX04</accession>
<dbReference type="Proteomes" id="UP000716291">
    <property type="component" value="Unassembled WGS sequence"/>
</dbReference>
<protein>
    <submittedName>
        <fullName evidence="1">Uncharacterized protein</fullName>
    </submittedName>
</protein>
<reference evidence="1" key="1">
    <citation type="journal article" date="2020" name="Microb. Genom.">
        <title>Genetic diversity of clinical and environmental Mucorales isolates obtained from an investigation of mucormycosis cases among solid organ transplant recipients.</title>
        <authorList>
            <person name="Nguyen M.H."/>
            <person name="Kaul D."/>
            <person name="Muto C."/>
            <person name="Cheng S.J."/>
            <person name="Richter R.A."/>
            <person name="Bruno V.M."/>
            <person name="Liu G."/>
            <person name="Beyhan S."/>
            <person name="Sundermann A.J."/>
            <person name="Mounaud S."/>
            <person name="Pasculle A.W."/>
            <person name="Nierman W.C."/>
            <person name="Driscoll E."/>
            <person name="Cumbie R."/>
            <person name="Clancy C.J."/>
            <person name="Dupont C.L."/>
        </authorList>
    </citation>
    <scope>NUCLEOTIDE SEQUENCE</scope>
    <source>
        <strain evidence="1">GL11</strain>
    </source>
</reference>
<sequence>MWHQCYYKQHAHQLKSIIQRFVDDEISDARAIIELLSLCEAIPSLEVQQEATASASMPTEGEQAVIMAISRLIPCLYECHMKELSEAHLTTSYIHPFIHGLLSAKKPAKVAHCSNIVPDEYDNLTDRPDYKIDVYAASGYRFSYTNAFGEVKKSINISPTLIVKEFYRLCIFCKEALDTHNLQNVLAFQAVANTVTFVAMCLPYPHLYTMTELIRVKIPTRKQAFFDIIGHLDNLLFVALIYRDHCVPSANDLSSRQCPTLSSVYIDDVEKKLAPRKRPCNLTIDC</sequence>
<dbReference type="EMBL" id="JAANQT010004378">
    <property type="protein sequence ID" value="KAG1299320.1"/>
    <property type="molecule type" value="Genomic_DNA"/>
</dbReference>
<evidence type="ECO:0000313" key="2">
    <source>
        <dbReference type="Proteomes" id="UP000716291"/>
    </source>
</evidence>
<gene>
    <name evidence="1" type="ORF">G6F64_012868</name>
</gene>
<name>A0A9P6WX04_RHIOR</name>